<dbReference type="InterPro" id="IPR056884">
    <property type="entry name" value="NPHP3-like_N"/>
</dbReference>
<evidence type="ECO:0000313" key="3">
    <source>
        <dbReference type="EMBL" id="TGZ80755.1"/>
    </source>
</evidence>
<evidence type="ECO:0000313" key="4">
    <source>
        <dbReference type="Proteomes" id="UP000298138"/>
    </source>
</evidence>
<evidence type="ECO:0000259" key="2">
    <source>
        <dbReference type="Pfam" id="PF24883"/>
    </source>
</evidence>
<organism evidence="3 4">
    <name type="scientific">Ascodesmis nigricans</name>
    <dbReference type="NCBI Taxonomy" id="341454"/>
    <lineage>
        <taxon>Eukaryota</taxon>
        <taxon>Fungi</taxon>
        <taxon>Dikarya</taxon>
        <taxon>Ascomycota</taxon>
        <taxon>Pezizomycotina</taxon>
        <taxon>Pezizomycetes</taxon>
        <taxon>Pezizales</taxon>
        <taxon>Ascodesmidaceae</taxon>
        <taxon>Ascodesmis</taxon>
    </lineage>
</organism>
<dbReference type="InterPro" id="IPR027417">
    <property type="entry name" value="P-loop_NTPase"/>
</dbReference>
<dbReference type="EMBL" id="ML220123">
    <property type="protein sequence ID" value="TGZ80755.1"/>
    <property type="molecule type" value="Genomic_DNA"/>
</dbReference>
<protein>
    <recommendedName>
        <fullName evidence="2">Nephrocystin 3-like N-terminal domain-containing protein</fullName>
    </recommendedName>
</protein>
<dbReference type="Proteomes" id="UP000298138">
    <property type="component" value="Unassembled WGS sequence"/>
</dbReference>
<reference evidence="3 4" key="1">
    <citation type="submission" date="2019-04" db="EMBL/GenBank/DDBJ databases">
        <title>Comparative genomics and transcriptomics to analyze fruiting body development in filamentous ascomycetes.</title>
        <authorList>
            <consortium name="DOE Joint Genome Institute"/>
            <person name="Lutkenhaus R."/>
            <person name="Traeger S."/>
            <person name="Breuer J."/>
            <person name="Kuo A."/>
            <person name="Lipzen A."/>
            <person name="Pangilinan J."/>
            <person name="Dilworth D."/>
            <person name="Sandor L."/>
            <person name="Poggeler S."/>
            <person name="Barry K."/>
            <person name="Grigoriev I.V."/>
            <person name="Nowrousian M."/>
        </authorList>
    </citation>
    <scope>NUCLEOTIDE SEQUENCE [LARGE SCALE GENOMIC DNA]</scope>
    <source>
        <strain evidence="3 4">CBS 389.68</strain>
    </source>
</reference>
<proteinExistence type="predicted"/>
<dbReference type="SUPFAM" id="SSF52540">
    <property type="entry name" value="P-loop containing nucleoside triphosphate hydrolases"/>
    <property type="match status" value="1"/>
</dbReference>
<feature type="domain" description="Nephrocystin 3-like N-terminal" evidence="2">
    <location>
        <begin position="276"/>
        <end position="325"/>
    </location>
</feature>
<dbReference type="AlphaFoldDB" id="A0A4V3SIN6"/>
<dbReference type="Pfam" id="PF24883">
    <property type="entry name" value="NPHP3_N"/>
    <property type="match status" value="1"/>
</dbReference>
<dbReference type="OrthoDB" id="1658288at2759"/>
<accession>A0A4V3SIN6</accession>
<evidence type="ECO:0000256" key="1">
    <source>
        <dbReference type="ARBA" id="ARBA00022737"/>
    </source>
</evidence>
<sequence>MDTLKVLLTSVDPSLSTTSAERQFMVPFPHNPNYVERKDVHSQLDELLTPKNDTQPRAALWALGGMGERLATSIFWVHANSEETFKACYQDIAKRIGIKGLEENQSTLQDAVKHWLESSESGEWIMVIDNLDNLDIESRYVPIRQGTILFTTRSSRILGDPRFAMPKNARIERNLNTGMTIQQYTELFKESVDSQANLLDKPLYRSLKEDYNSSASCTVMRTWAITIDKIKAETPSALEILQFMSVMDPEKISLKFPSGVRRQCEKHLTSGALTILDKPTLEGFVAIIDALDECDKDDNILLILYLLAQANELRTTRLKVFVTSRPETPFRKIFGDTMMKMHQLQILHNVP</sequence>
<dbReference type="Gene3D" id="3.40.50.300">
    <property type="entry name" value="P-loop containing nucleotide triphosphate hydrolases"/>
    <property type="match status" value="1"/>
</dbReference>
<dbReference type="InParanoid" id="A0A4V3SIN6"/>
<gene>
    <name evidence="3" type="ORF">EX30DRAFT_378703</name>
</gene>
<keyword evidence="1" id="KW-0677">Repeat</keyword>
<keyword evidence="4" id="KW-1185">Reference proteome</keyword>
<name>A0A4V3SIN6_9PEZI</name>